<dbReference type="InterPro" id="IPR004027">
    <property type="entry name" value="SEC_C_motif"/>
</dbReference>
<dbReference type="Pfam" id="PF02810">
    <property type="entry name" value="SEC-C"/>
    <property type="match status" value="1"/>
</dbReference>
<evidence type="ECO:0000313" key="1">
    <source>
        <dbReference type="EMBL" id="MBB6513604.1"/>
    </source>
</evidence>
<protein>
    <recommendedName>
        <fullName evidence="3">SEC-C motif-containing protein</fullName>
    </recommendedName>
</protein>
<evidence type="ECO:0000313" key="2">
    <source>
        <dbReference type="Proteomes" id="UP000572212"/>
    </source>
</evidence>
<organism evidence="1 2">
    <name type="scientific">Gracilibacillus halotolerans</name>
    <dbReference type="NCBI Taxonomy" id="74386"/>
    <lineage>
        <taxon>Bacteria</taxon>
        <taxon>Bacillati</taxon>
        <taxon>Bacillota</taxon>
        <taxon>Bacilli</taxon>
        <taxon>Bacillales</taxon>
        <taxon>Bacillaceae</taxon>
        <taxon>Gracilibacillus</taxon>
    </lineage>
</organism>
<sequence>MGLIGRNETCYCGSGKKYKKCCLKYDEKQLNKGIIPKPANEAFDIARTSHNIQAGIRELALAQLEQIIIWLSKKHVQPHLIQVNSKDLYELSQTDDMVEHYLHINREVLLAQGSPNMHLELQLIRERAETFPSLTKNERTLIRTIAEANIGEFLLLGDAHTADYSAMKILTEFCYEAIKEGIPDRENLISAILYVDSDGENNEKLVNWELGYVDDDEPVDTIWIEWEALDELNDEYRKYAHSLHGLEEDSKDELATAMYLEKTLPYKSKNHISYRGLIMTYTSILERELKKLIESKEGSIPEDWMMKKINDYILKHPLTYLENVNNLYEQLENIRRIRNKAAHGEKIDYEDFEIVKDLLIDQQLMEFISWAKVELEDLEVDSKLTD</sequence>
<dbReference type="Proteomes" id="UP000572212">
    <property type="component" value="Unassembled WGS sequence"/>
</dbReference>
<comment type="caution">
    <text evidence="1">The sequence shown here is derived from an EMBL/GenBank/DDBJ whole genome shotgun (WGS) entry which is preliminary data.</text>
</comment>
<gene>
    <name evidence="1" type="ORF">GGQ92_002418</name>
</gene>
<dbReference type="AlphaFoldDB" id="A0A841RRN3"/>
<dbReference type="Gene3D" id="3.10.450.50">
    <property type="match status" value="1"/>
</dbReference>
<dbReference type="EMBL" id="JACHON010000014">
    <property type="protein sequence ID" value="MBB6513604.1"/>
    <property type="molecule type" value="Genomic_DNA"/>
</dbReference>
<dbReference type="RefSeq" id="WP_184249085.1">
    <property type="nucleotide sequence ID" value="NZ_BAAACU010000006.1"/>
</dbReference>
<reference evidence="1 2" key="1">
    <citation type="submission" date="2020-08" db="EMBL/GenBank/DDBJ databases">
        <title>Genomic Encyclopedia of Type Strains, Phase IV (KMG-IV): sequencing the most valuable type-strain genomes for metagenomic binning, comparative biology and taxonomic classification.</title>
        <authorList>
            <person name="Goeker M."/>
        </authorList>
    </citation>
    <scope>NUCLEOTIDE SEQUENCE [LARGE SCALE GENOMIC DNA]</scope>
    <source>
        <strain evidence="1 2">DSM 11805</strain>
    </source>
</reference>
<keyword evidence="2" id="KW-1185">Reference proteome</keyword>
<accession>A0A841RRN3</accession>
<proteinExistence type="predicted"/>
<evidence type="ECO:0008006" key="3">
    <source>
        <dbReference type="Google" id="ProtNLM"/>
    </source>
</evidence>
<dbReference type="SUPFAM" id="SSF103642">
    <property type="entry name" value="Sec-C motif"/>
    <property type="match status" value="1"/>
</dbReference>
<name>A0A841RRN3_9BACI</name>